<dbReference type="InterPro" id="IPR012340">
    <property type="entry name" value="NA-bd_OB-fold"/>
</dbReference>
<evidence type="ECO:0000313" key="3">
    <source>
        <dbReference type="Proteomes" id="UP000198778"/>
    </source>
</evidence>
<accession>A0A1H0FRZ4</accession>
<protein>
    <submittedName>
        <fullName evidence="2">Uncharacterized protein</fullName>
    </submittedName>
</protein>
<gene>
    <name evidence="2" type="ORF">SAMN04488053_10559</name>
</gene>
<feature type="compositionally biased region" description="Basic and acidic residues" evidence="1">
    <location>
        <begin position="282"/>
        <end position="298"/>
    </location>
</feature>
<sequence>MKKILFLVLFLLAACGQEETPGEEPPADSGEPVITGYVLDMEENSALVVESTAQDFSDTGGQEEFYSAIYFTEMPEEVQLGDRVEVWAEAVAESYPGQAEAQRVEILEPGQPEGAELNEREVITRAIGEHSLDGHAAVSDITFTEGAWTVEFFSFMDEDREEVTVPDTSAGTAEAPGGADYEAFYEERMEMITEELTALEEHLGTYEDSDSWRMDFEEMSRSLSGWISSVTDKEEVPEKYLEVHASFQAAGTTIQEGIDQLSEAVAFGEEAEIEAGKNQLQEGKEELETTRQEYENIS</sequence>
<feature type="region of interest" description="Disordered" evidence="1">
    <location>
        <begin position="273"/>
        <end position="298"/>
    </location>
</feature>
<dbReference type="Pfam" id="PF11518">
    <property type="entry name" value="DUF3221"/>
    <property type="match status" value="1"/>
</dbReference>
<dbReference type="STRING" id="745820.SAMN04488053_10559"/>
<evidence type="ECO:0000313" key="2">
    <source>
        <dbReference type="EMBL" id="SDN97415.1"/>
    </source>
</evidence>
<dbReference type="PROSITE" id="PS51257">
    <property type="entry name" value="PROKAR_LIPOPROTEIN"/>
    <property type="match status" value="1"/>
</dbReference>
<dbReference type="EMBL" id="FNIL01000005">
    <property type="protein sequence ID" value="SDN97415.1"/>
    <property type="molecule type" value="Genomic_DNA"/>
</dbReference>
<organism evidence="2 3">
    <name type="scientific">Alkalicoccus daliensis</name>
    <dbReference type="NCBI Taxonomy" id="745820"/>
    <lineage>
        <taxon>Bacteria</taxon>
        <taxon>Bacillati</taxon>
        <taxon>Bacillota</taxon>
        <taxon>Bacilli</taxon>
        <taxon>Bacillales</taxon>
        <taxon>Bacillaceae</taxon>
        <taxon>Alkalicoccus</taxon>
    </lineage>
</organism>
<keyword evidence="3" id="KW-1185">Reference proteome</keyword>
<reference evidence="3" key="1">
    <citation type="submission" date="2016-10" db="EMBL/GenBank/DDBJ databases">
        <authorList>
            <person name="Varghese N."/>
            <person name="Submissions S."/>
        </authorList>
    </citation>
    <scope>NUCLEOTIDE SEQUENCE [LARGE SCALE GENOMIC DNA]</scope>
    <source>
        <strain evidence="3">CGMCC 1.10369</strain>
    </source>
</reference>
<dbReference type="AlphaFoldDB" id="A0A1H0FRZ4"/>
<dbReference type="Proteomes" id="UP000198778">
    <property type="component" value="Unassembled WGS sequence"/>
</dbReference>
<evidence type="ECO:0000256" key="1">
    <source>
        <dbReference type="SAM" id="MobiDB-lite"/>
    </source>
</evidence>
<dbReference type="RefSeq" id="WP_090842784.1">
    <property type="nucleotide sequence ID" value="NZ_FNIL01000005.1"/>
</dbReference>
<proteinExistence type="predicted"/>
<dbReference type="InterPro" id="IPR021598">
    <property type="entry name" value="DUF3221"/>
</dbReference>
<name>A0A1H0FRZ4_9BACI</name>
<dbReference type="Gene3D" id="2.40.50.140">
    <property type="entry name" value="Nucleic acid-binding proteins"/>
    <property type="match status" value="1"/>
</dbReference>
<dbReference type="OrthoDB" id="2603210at2"/>